<dbReference type="Pfam" id="PF00877">
    <property type="entry name" value="NLPC_P60"/>
    <property type="match status" value="1"/>
</dbReference>
<reference evidence="9 10" key="1">
    <citation type="submission" date="2018-10" db="EMBL/GenBank/DDBJ databases">
        <title>Genomic Encyclopedia of Archaeal and Bacterial Type Strains, Phase II (KMG-II): from individual species to whole genera.</title>
        <authorList>
            <person name="Goeker M."/>
        </authorList>
    </citation>
    <scope>NUCLEOTIDE SEQUENCE [LARGE SCALE GENOMIC DNA]</scope>
    <source>
        <strain evidence="9 10">DSM 45657</strain>
    </source>
</reference>
<comment type="caution">
    <text evidence="9">The sequence shown here is derived from an EMBL/GenBank/DDBJ whole genome shotgun (WGS) entry which is preliminary data.</text>
</comment>
<gene>
    <name evidence="9" type="ORF">CLV68_2017</name>
</gene>
<feature type="compositionally biased region" description="Basic and acidic residues" evidence="6">
    <location>
        <begin position="325"/>
        <end position="336"/>
    </location>
</feature>
<dbReference type="PANTHER" id="PTHR34385:SF1">
    <property type="entry name" value="PEPTIDOGLYCAN L-ALANYL-D-GLUTAMATE ENDOPEPTIDASE CWLK"/>
    <property type="match status" value="1"/>
</dbReference>
<dbReference type="SUPFAM" id="SSF55166">
    <property type="entry name" value="Hedgehog/DD-peptidase"/>
    <property type="match status" value="1"/>
</dbReference>
<feature type="region of interest" description="Disordered" evidence="6">
    <location>
        <begin position="313"/>
        <end position="342"/>
    </location>
</feature>
<keyword evidence="5" id="KW-0175">Coiled coil</keyword>
<dbReference type="Gene3D" id="3.90.1720.10">
    <property type="entry name" value="endopeptidase domain like (from Nostoc punctiforme)"/>
    <property type="match status" value="1"/>
</dbReference>
<dbReference type="SUPFAM" id="SSF54001">
    <property type="entry name" value="Cysteine proteinases"/>
    <property type="match status" value="1"/>
</dbReference>
<evidence type="ECO:0000256" key="4">
    <source>
        <dbReference type="ARBA" id="ARBA00022807"/>
    </source>
</evidence>
<feature type="region of interest" description="Disordered" evidence="6">
    <location>
        <begin position="37"/>
        <end position="68"/>
    </location>
</feature>
<dbReference type="Gene3D" id="6.10.250.3150">
    <property type="match status" value="1"/>
</dbReference>
<dbReference type="GO" id="GO:0006508">
    <property type="term" value="P:proteolysis"/>
    <property type="evidence" value="ECO:0007669"/>
    <property type="project" value="UniProtKB-KW"/>
</dbReference>
<dbReference type="Gene3D" id="3.30.1380.10">
    <property type="match status" value="1"/>
</dbReference>
<keyword evidence="2" id="KW-0645">Protease</keyword>
<keyword evidence="7" id="KW-0732">Signal</keyword>
<evidence type="ECO:0000313" key="10">
    <source>
        <dbReference type="Proteomes" id="UP000282454"/>
    </source>
</evidence>
<evidence type="ECO:0000259" key="8">
    <source>
        <dbReference type="PROSITE" id="PS51935"/>
    </source>
</evidence>
<keyword evidence="10" id="KW-1185">Reference proteome</keyword>
<evidence type="ECO:0000256" key="1">
    <source>
        <dbReference type="ARBA" id="ARBA00007074"/>
    </source>
</evidence>
<keyword evidence="3" id="KW-0378">Hydrolase</keyword>
<evidence type="ECO:0000256" key="6">
    <source>
        <dbReference type="SAM" id="MobiDB-lite"/>
    </source>
</evidence>
<dbReference type="EMBL" id="RCDD01000001">
    <property type="protein sequence ID" value="RLK61476.1"/>
    <property type="molecule type" value="Genomic_DNA"/>
</dbReference>
<evidence type="ECO:0000256" key="2">
    <source>
        <dbReference type="ARBA" id="ARBA00022670"/>
    </source>
</evidence>
<feature type="coiled-coil region" evidence="5">
    <location>
        <begin position="197"/>
        <end position="231"/>
    </location>
</feature>
<evidence type="ECO:0000256" key="7">
    <source>
        <dbReference type="SAM" id="SignalP"/>
    </source>
</evidence>
<dbReference type="RefSeq" id="WP_246009747.1">
    <property type="nucleotide sequence ID" value="NZ_RCDD01000001.1"/>
</dbReference>
<dbReference type="CDD" id="cd14814">
    <property type="entry name" value="Peptidase_M15"/>
    <property type="match status" value="1"/>
</dbReference>
<evidence type="ECO:0000256" key="5">
    <source>
        <dbReference type="SAM" id="Coils"/>
    </source>
</evidence>
<name>A0A421BAA6_9PSEU</name>
<evidence type="ECO:0000313" key="9">
    <source>
        <dbReference type="EMBL" id="RLK61476.1"/>
    </source>
</evidence>
<protein>
    <submittedName>
        <fullName evidence="9">NlpC/P60 family protein</fullName>
    </submittedName>
</protein>
<feature type="chain" id="PRO_5019329519" evidence="7">
    <location>
        <begin position="25"/>
        <end position="725"/>
    </location>
</feature>
<dbReference type="InterPro" id="IPR000064">
    <property type="entry name" value="NLP_P60_dom"/>
</dbReference>
<dbReference type="Proteomes" id="UP000282454">
    <property type="component" value="Unassembled WGS sequence"/>
</dbReference>
<evidence type="ECO:0000256" key="3">
    <source>
        <dbReference type="ARBA" id="ARBA00022801"/>
    </source>
</evidence>
<proteinExistence type="inferred from homology"/>
<dbReference type="GO" id="GO:0008234">
    <property type="term" value="F:cysteine-type peptidase activity"/>
    <property type="evidence" value="ECO:0007669"/>
    <property type="project" value="UniProtKB-KW"/>
</dbReference>
<dbReference type="InterPro" id="IPR052179">
    <property type="entry name" value="DD-CPase-like"/>
</dbReference>
<dbReference type="InterPro" id="IPR009045">
    <property type="entry name" value="Zn_M74/Hedgehog-like"/>
</dbReference>
<dbReference type="PROSITE" id="PS51935">
    <property type="entry name" value="NLPC_P60"/>
    <property type="match status" value="1"/>
</dbReference>
<sequence length="725" mass="74608">MRSALALGAAVLLLAAPPHHPAPAQPQIEAGTLYSAQVRSERAQADPPQVEAGVAPGTVPPDTRPGEAFADYKPAASQWPATDVRRVFAAPAAAASQQPAVQAHAKSSQLSATFATYGGAFQQPVVEPQAEQRASGVRPGGMPLDVRLGDAFAARVAAFQRPAVRAQADPPQVEAGVGPGTMPPDTRPGEAFADPKVAALQRTATDVQRELATLSQLAHSAQDELDKASAQVTGATTRRAEADRAVAEQQAEVDAYTSALYSTLGKPDAVRVLLTAGSPDDFLAGNSLVGRLRADLDARLGAAVDRQRAAAKAESDALGAQQTASERRAELDRRSADASNRAAAVSSELRGKLADTDAAVVALQKAQLERNTTTAANWKAYTDRLAAAKVVLPKAADLRDPDHLPAGLLPLVGTNGARQPGVAQVVVGGDRLLVLPEETQKAVTLAVGALGKPYVPGIGGEGPTAYSCDGLVRAAYASSGISLPGAVGEQYGVLAPVTDPRPGDVVFIGPARLGAQSVGIVLDEKSMLVADARLAGVVVADLPGVDTVLGFGRPSLALRDPQAAPKATDGGLTWRCGGVQLPARSVGEAASAWGGYPNGLIPLTALCPIGVGSHALRCDAAQGYQAMSAAFGAVFGRPLCVTDSYRAYTAQVQLYAVKPALAAVPGTSNHGWGLAVDLCGGVQTAGSAEYAWMIANAPAFGWSNPLWARRGGGREEPWHWEYVAA</sequence>
<feature type="domain" description="NlpC/P60" evidence="8">
    <location>
        <begin position="436"/>
        <end position="561"/>
    </location>
</feature>
<dbReference type="InterPro" id="IPR003709">
    <property type="entry name" value="VanY-like_core_dom"/>
</dbReference>
<dbReference type="InterPro" id="IPR038765">
    <property type="entry name" value="Papain-like_cys_pep_sf"/>
</dbReference>
<dbReference type="PANTHER" id="PTHR34385">
    <property type="entry name" value="D-ALANYL-D-ALANINE CARBOXYPEPTIDASE"/>
    <property type="match status" value="1"/>
</dbReference>
<comment type="similarity">
    <text evidence="1">Belongs to the peptidase C40 family.</text>
</comment>
<dbReference type="Pfam" id="PF02557">
    <property type="entry name" value="VanY"/>
    <property type="match status" value="1"/>
</dbReference>
<keyword evidence="4" id="KW-0788">Thiol protease</keyword>
<feature type="signal peptide" evidence="7">
    <location>
        <begin position="1"/>
        <end position="24"/>
    </location>
</feature>
<accession>A0A421BAA6</accession>
<dbReference type="AlphaFoldDB" id="A0A421BAA6"/>
<organism evidence="9 10">
    <name type="scientific">Actinokineospora cianjurensis</name>
    <dbReference type="NCBI Taxonomy" id="585224"/>
    <lineage>
        <taxon>Bacteria</taxon>
        <taxon>Bacillati</taxon>
        <taxon>Actinomycetota</taxon>
        <taxon>Actinomycetes</taxon>
        <taxon>Pseudonocardiales</taxon>
        <taxon>Pseudonocardiaceae</taxon>
        <taxon>Actinokineospora</taxon>
    </lineage>
</organism>